<organism evidence="2 3">
    <name type="scientific">Amniculicola lignicola CBS 123094</name>
    <dbReference type="NCBI Taxonomy" id="1392246"/>
    <lineage>
        <taxon>Eukaryota</taxon>
        <taxon>Fungi</taxon>
        <taxon>Dikarya</taxon>
        <taxon>Ascomycota</taxon>
        <taxon>Pezizomycotina</taxon>
        <taxon>Dothideomycetes</taxon>
        <taxon>Pleosporomycetidae</taxon>
        <taxon>Pleosporales</taxon>
        <taxon>Amniculicolaceae</taxon>
        <taxon>Amniculicola</taxon>
    </lineage>
</organism>
<keyword evidence="1" id="KW-0732">Signal</keyword>
<feature type="chain" id="PRO_5025588032" evidence="1">
    <location>
        <begin position="34"/>
        <end position="157"/>
    </location>
</feature>
<keyword evidence="3" id="KW-1185">Reference proteome</keyword>
<dbReference type="EMBL" id="ML977560">
    <property type="protein sequence ID" value="KAF2006160.1"/>
    <property type="molecule type" value="Genomic_DNA"/>
</dbReference>
<evidence type="ECO:0000256" key="1">
    <source>
        <dbReference type="SAM" id="SignalP"/>
    </source>
</evidence>
<accession>A0A6A5WWP1</accession>
<feature type="signal peptide" evidence="1">
    <location>
        <begin position="1"/>
        <end position="33"/>
    </location>
</feature>
<evidence type="ECO:0000313" key="3">
    <source>
        <dbReference type="Proteomes" id="UP000799779"/>
    </source>
</evidence>
<dbReference type="Proteomes" id="UP000799779">
    <property type="component" value="Unassembled WGS sequence"/>
</dbReference>
<dbReference type="AlphaFoldDB" id="A0A6A5WWP1"/>
<gene>
    <name evidence="2" type="ORF">P154DRAFT_254444</name>
</gene>
<proteinExistence type="predicted"/>
<name>A0A6A5WWP1_9PLEO</name>
<sequence>MDRCSHPTSSAVSNMRLQQSASAALALLALTFAQTPTGPTTLPPLTARYTSPTQRTQVMYTKPMTAALNSELTSGTPLQAISTSVTVSQASMFEVTGLFPRLENGGRMKFFLSTKERHSVVFGLISVKQHHSMRDLVGMDAWMRIQFICPSCCLETH</sequence>
<protein>
    <submittedName>
        <fullName evidence="2">Uncharacterized protein</fullName>
    </submittedName>
</protein>
<reference evidence="2" key="1">
    <citation type="journal article" date="2020" name="Stud. Mycol.">
        <title>101 Dothideomycetes genomes: a test case for predicting lifestyles and emergence of pathogens.</title>
        <authorList>
            <person name="Haridas S."/>
            <person name="Albert R."/>
            <person name="Binder M."/>
            <person name="Bloem J."/>
            <person name="Labutti K."/>
            <person name="Salamov A."/>
            <person name="Andreopoulos B."/>
            <person name="Baker S."/>
            <person name="Barry K."/>
            <person name="Bills G."/>
            <person name="Bluhm B."/>
            <person name="Cannon C."/>
            <person name="Castanera R."/>
            <person name="Culley D."/>
            <person name="Daum C."/>
            <person name="Ezra D."/>
            <person name="Gonzalez J."/>
            <person name="Henrissat B."/>
            <person name="Kuo A."/>
            <person name="Liang C."/>
            <person name="Lipzen A."/>
            <person name="Lutzoni F."/>
            <person name="Magnuson J."/>
            <person name="Mondo S."/>
            <person name="Nolan M."/>
            <person name="Ohm R."/>
            <person name="Pangilinan J."/>
            <person name="Park H.-J."/>
            <person name="Ramirez L."/>
            <person name="Alfaro M."/>
            <person name="Sun H."/>
            <person name="Tritt A."/>
            <person name="Yoshinaga Y."/>
            <person name="Zwiers L.-H."/>
            <person name="Turgeon B."/>
            <person name="Goodwin S."/>
            <person name="Spatafora J."/>
            <person name="Crous P."/>
            <person name="Grigoriev I."/>
        </authorList>
    </citation>
    <scope>NUCLEOTIDE SEQUENCE</scope>
    <source>
        <strain evidence="2">CBS 123094</strain>
    </source>
</reference>
<evidence type="ECO:0000313" key="2">
    <source>
        <dbReference type="EMBL" id="KAF2006160.1"/>
    </source>
</evidence>